<evidence type="ECO:0000313" key="3">
    <source>
        <dbReference type="Proteomes" id="UP000323426"/>
    </source>
</evidence>
<dbReference type="GO" id="GO:0008168">
    <property type="term" value="F:methyltransferase activity"/>
    <property type="evidence" value="ECO:0007669"/>
    <property type="project" value="UniProtKB-KW"/>
</dbReference>
<dbReference type="PANTHER" id="PTHR34203">
    <property type="entry name" value="METHYLTRANSFERASE, FKBM FAMILY PROTEIN"/>
    <property type="match status" value="1"/>
</dbReference>
<keyword evidence="2" id="KW-0808">Transferase</keyword>
<reference evidence="2 3" key="1">
    <citation type="submission" date="2019-09" db="EMBL/GenBank/DDBJ databases">
        <title>Genome sequence and assembly of Adhaeribacter sp.</title>
        <authorList>
            <person name="Chhetri G."/>
        </authorList>
    </citation>
    <scope>NUCLEOTIDE SEQUENCE [LARGE SCALE GENOMIC DNA]</scope>
    <source>
        <strain evidence="2 3">DK36</strain>
    </source>
</reference>
<dbReference type="InterPro" id="IPR006342">
    <property type="entry name" value="FkbM_mtfrase"/>
</dbReference>
<feature type="domain" description="Methyltransferase FkbM" evidence="1">
    <location>
        <begin position="77"/>
        <end position="227"/>
    </location>
</feature>
<dbReference type="GO" id="GO:0032259">
    <property type="term" value="P:methylation"/>
    <property type="evidence" value="ECO:0007669"/>
    <property type="project" value="UniProtKB-KW"/>
</dbReference>
<dbReference type="PANTHER" id="PTHR34203:SF15">
    <property type="entry name" value="SLL1173 PROTEIN"/>
    <property type="match status" value="1"/>
</dbReference>
<dbReference type="Proteomes" id="UP000323426">
    <property type="component" value="Unassembled WGS sequence"/>
</dbReference>
<dbReference type="AlphaFoldDB" id="A0A5M6DLB6"/>
<proteinExistence type="predicted"/>
<dbReference type="InterPro" id="IPR052514">
    <property type="entry name" value="SAM-dependent_MTase"/>
</dbReference>
<dbReference type="Gene3D" id="3.40.50.150">
    <property type="entry name" value="Vaccinia Virus protein VP39"/>
    <property type="match status" value="1"/>
</dbReference>
<name>A0A5M6DLB6_9BACT</name>
<evidence type="ECO:0000313" key="2">
    <source>
        <dbReference type="EMBL" id="KAA5548331.1"/>
    </source>
</evidence>
<protein>
    <submittedName>
        <fullName evidence="2">FkbM family methyltransferase</fullName>
    </submittedName>
</protein>
<organism evidence="2 3">
    <name type="scientific">Adhaeribacter rhizoryzae</name>
    <dbReference type="NCBI Taxonomy" id="2607907"/>
    <lineage>
        <taxon>Bacteria</taxon>
        <taxon>Pseudomonadati</taxon>
        <taxon>Bacteroidota</taxon>
        <taxon>Cytophagia</taxon>
        <taxon>Cytophagales</taxon>
        <taxon>Hymenobacteraceae</taxon>
        <taxon>Adhaeribacter</taxon>
    </lineage>
</organism>
<gene>
    <name evidence="2" type="ORF">F0145_06285</name>
</gene>
<dbReference type="InterPro" id="IPR029063">
    <property type="entry name" value="SAM-dependent_MTases_sf"/>
</dbReference>
<dbReference type="NCBIfam" id="TIGR01444">
    <property type="entry name" value="fkbM_fam"/>
    <property type="match status" value="1"/>
</dbReference>
<sequence>MFMIQNSIALRMNNSIAYRFNKFVVKKNRSFRLTLNKKNFNIPLLGLVGEVNISLNENWFNKLLLFWNLPEHSDFLDIGTNVGQTLITFKSCYENIIYWGFEPNPVCVSYLETLIKANNFSNTYILPIGLSSQSSVVKFYSNSSQHTGASINNEFRPGFYAAAEIKYVPVFVFDELDLNINHISFIKIDVEGAELEVISGMVKTIQKHQPIIVCEVLDYHNENVQEYSQKRANQLMDCFKTLKYKAYRILHGQNIIRYEEINSIKLKQWTNLSYERNDYLFIPNHISSLPT</sequence>
<accession>A0A5M6DLB6</accession>
<keyword evidence="2" id="KW-0489">Methyltransferase</keyword>
<dbReference type="EMBL" id="VWSF01000003">
    <property type="protein sequence ID" value="KAA5548331.1"/>
    <property type="molecule type" value="Genomic_DNA"/>
</dbReference>
<evidence type="ECO:0000259" key="1">
    <source>
        <dbReference type="Pfam" id="PF05050"/>
    </source>
</evidence>
<comment type="caution">
    <text evidence="2">The sequence shown here is derived from an EMBL/GenBank/DDBJ whole genome shotgun (WGS) entry which is preliminary data.</text>
</comment>
<keyword evidence="3" id="KW-1185">Reference proteome</keyword>
<dbReference type="SUPFAM" id="SSF53335">
    <property type="entry name" value="S-adenosyl-L-methionine-dependent methyltransferases"/>
    <property type="match status" value="1"/>
</dbReference>
<dbReference type="Pfam" id="PF05050">
    <property type="entry name" value="Methyltransf_21"/>
    <property type="match status" value="1"/>
</dbReference>